<evidence type="ECO:0000313" key="2">
    <source>
        <dbReference type="EMBL" id="BBB01125.1"/>
    </source>
</evidence>
<sequence>MIAMSCDNPNCRKAGCTTEPTEPTEPTPAPAPTGE</sequence>
<reference evidence="2 3" key="4">
    <citation type="journal article" date="2020" name="Sci. Rep.">
        <title>beta-carboline chemical signals induce reveromycin production through a LuxR family regulator in Streptomyces sp. SN-593.</title>
        <authorList>
            <person name="Panthee S."/>
            <person name="Kito N."/>
            <person name="Hayashi T."/>
            <person name="Shimizu T."/>
            <person name="Ishikawa J."/>
            <person name="Hamamoto H."/>
            <person name="Osada H."/>
            <person name="Takahashi S."/>
        </authorList>
    </citation>
    <scope>NUCLEOTIDE SEQUENCE [LARGE SCALE GENOMIC DNA]</scope>
    <source>
        <strain evidence="2 3">SN-593</strain>
    </source>
</reference>
<name>A0A7U3VRS9_9ACTN</name>
<evidence type="ECO:0000256" key="1">
    <source>
        <dbReference type="SAM" id="MobiDB-lite"/>
    </source>
</evidence>
<feature type="region of interest" description="Disordered" evidence="1">
    <location>
        <begin position="1"/>
        <end position="35"/>
    </location>
</feature>
<dbReference type="EMBL" id="AP018365">
    <property type="protein sequence ID" value="BBB01125.1"/>
    <property type="molecule type" value="Genomic_DNA"/>
</dbReference>
<accession>A0A7U3VRS9</accession>
<organism evidence="2 3">
    <name type="scientific">Actinacidiphila reveromycinica</name>
    <dbReference type="NCBI Taxonomy" id="659352"/>
    <lineage>
        <taxon>Bacteria</taxon>
        <taxon>Bacillati</taxon>
        <taxon>Actinomycetota</taxon>
        <taxon>Actinomycetes</taxon>
        <taxon>Kitasatosporales</taxon>
        <taxon>Streptomycetaceae</taxon>
        <taxon>Actinacidiphila</taxon>
    </lineage>
</organism>
<reference evidence="2 3" key="1">
    <citation type="journal article" date="2010" name="J. Bacteriol.">
        <title>Biochemical characterization of a novel indole prenyltransferase from Streptomyces sp. SN-593.</title>
        <authorList>
            <person name="Takahashi S."/>
            <person name="Takagi H."/>
            <person name="Toyoda A."/>
            <person name="Uramoto M."/>
            <person name="Nogawa T."/>
            <person name="Ueki M."/>
            <person name="Sakaki Y."/>
            <person name="Osada H."/>
        </authorList>
    </citation>
    <scope>NUCLEOTIDE SEQUENCE [LARGE SCALE GENOMIC DNA]</scope>
    <source>
        <strain evidence="2 3">SN-593</strain>
    </source>
</reference>
<dbReference type="Proteomes" id="UP000595703">
    <property type="component" value="Chromosome"/>
</dbReference>
<keyword evidence="3" id="KW-1185">Reference proteome</keyword>
<evidence type="ECO:0000313" key="3">
    <source>
        <dbReference type="Proteomes" id="UP000595703"/>
    </source>
</evidence>
<feature type="compositionally biased region" description="Pro residues" evidence="1">
    <location>
        <begin position="23"/>
        <end position="35"/>
    </location>
</feature>
<dbReference type="KEGG" id="arev:RVR_8382"/>
<gene>
    <name evidence="2" type="ORF">RVR_8382</name>
</gene>
<protein>
    <submittedName>
        <fullName evidence="2">Uncharacterized protein</fullName>
    </submittedName>
</protein>
<dbReference type="AlphaFoldDB" id="A0A7U3VRS9"/>
<proteinExistence type="predicted"/>
<reference evidence="2 3" key="2">
    <citation type="journal article" date="2011" name="J. Antibiot.">
        <title>Furaquinocins I and J: novel polyketide isoprenoid hybrid compounds from Streptomyces reveromyceticus SN-593.</title>
        <authorList>
            <person name="Panthee S."/>
            <person name="Takahashi S."/>
            <person name="Takagi H."/>
            <person name="Nogawa T."/>
            <person name="Oowada E."/>
            <person name="Uramoto M."/>
            <person name="Osada H."/>
        </authorList>
    </citation>
    <scope>NUCLEOTIDE SEQUENCE [LARGE SCALE GENOMIC DNA]</scope>
    <source>
        <strain evidence="2 3">SN-593</strain>
    </source>
</reference>
<reference evidence="2 3" key="3">
    <citation type="journal article" date="2011" name="Nat. Chem. Biol.">
        <title>Reveromycin A biosynthesis uses RevG and RevJ for stereospecific spiroacetal formation.</title>
        <authorList>
            <person name="Takahashi S."/>
            <person name="Toyoda A."/>
            <person name="Sekiyama Y."/>
            <person name="Takagi H."/>
            <person name="Nogawa T."/>
            <person name="Uramoto M."/>
            <person name="Suzuki R."/>
            <person name="Koshino H."/>
            <person name="Kumano T."/>
            <person name="Panthee S."/>
            <person name="Dairi T."/>
            <person name="Ishikawa J."/>
            <person name="Ikeda H."/>
            <person name="Sakaki Y."/>
            <person name="Osada H."/>
        </authorList>
    </citation>
    <scope>NUCLEOTIDE SEQUENCE [LARGE SCALE GENOMIC DNA]</scope>
    <source>
        <strain evidence="2 3">SN-593</strain>
    </source>
</reference>